<protein>
    <submittedName>
        <fullName evidence="1">Uncharacterized protein</fullName>
    </submittedName>
</protein>
<evidence type="ECO:0000313" key="1">
    <source>
        <dbReference type="EMBL" id="GAG49363.1"/>
    </source>
</evidence>
<sequence length="153" mass="16870">MMIMQMGQVFAHICFSFVYTYQTLDAPLSDDYGTEIATVPWIDVNKNDITFFTSPRTGKSIAEDACFGEMFAKRKYVSISFDDLGNVAVLNDGECALMFPISTEESKRTRTGIESLLPKTGVDSSSVVSSSSDKDAIDLNVDLLVPNQEPDKN</sequence>
<dbReference type="EMBL" id="BARS01051859">
    <property type="protein sequence ID" value="GAG49363.1"/>
    <property type="molecule type" value="Genomic_DNA"/>
</dbReference>
<organism evidence="1">
    <name type="scientific">marine sediment metagenome</name>
    <dbReference type="NCBI Taxonomy" id="412755"/>
    <lineage>
        <taxon>unclassified sequences</taxon>
        <taxon>metagenomes</taxon>
        <taxon>ecological metagenomes</taxon>
    </lineage>
</organism>
<comment type="caution">
    <text evidence="1">The sequence shown here is derived from an EMBL/GenBank/DDBJ whole genome shotgun (WGS) entry which is preliminary data.</text>
</comment>
<dbReference type="AlphaFoldDB" id="X0YLF4"/>
<feature type="non-terminal residue" evidence="1">
    <location>
        <position position="153"/>
    </location>
</feature>
<reference evidence="1" key="1">
    <citation type="journal article" date="2014" name="Front. Microbiol.">
        <title>High frequency of phylogenetically diverse reductive dehalogenase-homologous genes in deep subseafloor sedimentary metagenomes.</title>
        <authorList>
            <person name="Kawai M."/>
            <person name="Futagami T."/>
            <person name="Toyoda A."/>
            <person name="Takaki Y."/>
            <person name="Nishi S."/>
            <person name="Hori S."/>
            <person name="Arai W."/>
            <person name="Tsubouchi T."/>
            <person name="Morono Y."/>
            <person name="Uchiyama I."/>
            <person name="Ito T."/>
            <person name="Fujiyama A."/>
            <person name="Inagaki F."/>
            <person name="Takami H."/>
        </authorList>
    </citation>
    <scope>NUCLEOTIDE SEQUENCE</scope>
    <source>
        <strain evidence="1">Expedition CK06-06</strain>
    </source>
</reference>
<gene>
    <name evidence="1" type="ORF">S01H1_77181</name>
</gene>
<proteinExistence type="predicted"/>
<name>X0YLF4_9ZZZZ</name>
<accession>X0YLF4</accession>